<feature type="region of interest" description="Disordered" evidence="13">
    <location>
        <begin position="1175"/>
        <end position="1201"/>
    </location>
</feature>
<dbReference type="Pfam" id="PF02463">
    <property type="entry name" value="SMC_N"/>
    <property type="match status" value="2"/>
</dbReference>
<feature type="compositionally biased region" description="Basic and acidic residues" evidence="13">
    <location>
        <begin position="1175"/>
        <end position="1189"/>
    </location>
</feature>
<comment type="caution">
    <text evidence="15">The sequence shown here is derived from an EMBL/GenBank/DDBJ whole genome shotgun (WGS) entry which is preliminary data.</text>
</comment>
<evidence type="ECO:0000256" key="11">
    <source>
        <dbReference type="PIRNR" id="PIRNR005719"/>
    </source>
</evidence>
<dbReference type="InterPro" id="IPR027417">
    <property type="entry name" value="P-loop_NTPase"/>
</dbReference>
<keyword evidence="7 12" id="KW-0175">Coiled coil</keyword>
<protein>
    <recommendedName>
        <fullName evidence="11">Structural maintenance of chromosomes protein</fullName>
    </recommendedName>
</protein>
<keyword evidence="6" id="KW-0067">ATP-binding</keyword>
<feature type="coiled-coil region" evidence="12">
    <location>
        <begin position="260"/>
        <end position="497"/>
    </location>
</feature>
<evidence type="ECO:0000313" key="15">
    <source>
        <dbReference type="EMBL" id="CAF0791722.1"/>
    </source>
</evidence>
<keyword evidence="9 11" id="KW-0539">Nucleus</keyword>
<dbReference type="PIRSF" id="PIRSF005719">
    <property type="entry name" value="SMC"/>
    <property type="match status" value="1"/>
</dbReference>
<dbReference type="GO" id="GO:0005524">
    <property type="term" value="F:ATP binding"/>
    <property type="evidence" value="ECO:0007669"/>
    <property type="project" value="UniProtKB-KW"/>
</dbReference>
<evidence type="ECO:0000256" key="3">
    <source>
        <dbReference type="ARBA" id="ARBA00022618"/>
    </source>
</evidence>
<reference evidence="15" key="1">
    <citation type="submission" date="2021-02" db="EMBL/GenBank/DDBJ databases">
        <authorList>
            <person name="Nowell W R."/>
        </authorList>
    </citation>
    <scope>NUCLEOTIDE SEQUENCE</scope>
    <source>
        <strain evidence="15">Ploen Becks lab</strain>
    </source>
</reference>
<dbReference type="GO" id="GO:0051301">
    <property type="term" value="P:cell division"/>
    <property type="evidence" value="ECO:0007669"/>
    <property type="project" value="UniProtKB-KW"/>
</dbReference>
<accession>A0A813S5W0</accession>
<evidence type="ECO:0000313" key="16">
    <source>
        <dbReference type="Proteomes" id="UP000663879"/>
    </source>
</evidence>
<gene>
    <name evidence="15" type="ORF">OXX778_LOCUS6003</name>
</gene>
<dbReference type="InterPro" id="IPR036277">
    <property type="entry name" value="SMC_hinge_sf"/>
</dbReference>
<keyword evidence="16" id="KW-1185">Reference proteome</keyword>
<evidence type="ECO:0000256" key="12">
    <source>
        <dbReference type="SAM" id="Coils"/>
    </source>
</evidence>
<evidence type="ECO:0000259" key="14">
    <source>
        <dbReference type="SMART" id="SM00968"/>
    </source>
</evidence>
<keyword evidence="3" id="KW-0132">Cell division</keyword>
<dbReference type="Gene3D" id="1.20.1060.20">
    <property type="match status" value="1"/>
</dbReference>
<dbReference type="Gene3D" id="3.30.70.1620">
    <property type="match status" value="1"/>
</dbReference>
<evidence type="ECO:0000256" key="4">
    <source>
        <dbReference type="ARBA" id="ARBA00022741"/>
    </source>
</evidence>
<comment type="similarity">
    <text evidence="2">Belongs to the SMC family. SMC2 subfamily.</text>
</comment>
<evidence type="ECO:0000256" key="13">
    <source>
        <dbReference type="SAM" id="MobiDB-lite"/>
    </source>
</evidence>
<dbReference type="Pfam" id="PF06470">
    <property type="entry name" value="SMC_hinge"/>
    <property type="match status" value="1"/>
</dbReference>
<name>A0A813S5W0_9BILA</name>
<dbReference type="SUPFAM" id="SSF52540">
    <property type="entry name" value="P-loop containing nucleoside triphosphate hydrolases"/>
    <property type="match status" value="1"/>
</dbReference>
<keyword evidence="10" id="KW-0131">Cell cycle</keyword>
<keyword evidence="8" id="KW-0226">DNA condensation</keyword>
<dbReference type="Proteomes" id="UP000663879">
    <property type="component" value="Unassembled WGS sequence"/>
</dbReference>
<dbReference type="InterPro" id="IPR027120">
    <property type="entry name" value="Smc2_ABC"/>
</dbReference>
<dbReference type="InterPro" id="IPR010935">
    <property type="entry name" value="SMC_hinge"/>
</dbReference>
<feature type="domain" description="SMC hinge" evidence="14">
    <location>
        <begin position="522"/>
        <end position="642"/>
    </location>
</feature>
<dbReference type="InterPro" id="IPR003395">
    <property type="entry name" value="RecF/RecN/SMC_N"/>
</dbReference>
<dbReference type="SMART" id="SM00968">
    <property type="entry name" value="SMC_hinge"/>
    <property type="match status" value="1"/>
</dbReference>
<dbReference type="GO" id="GO:0005634">
    <property type="term" value="C:nucleus"/>
    <property type="evidence" value="ECO:0007669"/>
    <property type="project" value="UniProtKB-SubCell"/>
</dbReference>
<dbReference type="OrthoDB" id="10255539at2759"/>
<evidence type="ECO:0000256" key="2">
    <source>
        <dbReference type="ARBA" id="ARBA00005231"/>
    </source>
</evidence>
<comment type="subcellular location">
    <subcellularLocation>
        <location evidence="1 11">Nucleus</location>
    </subcellularLocation>
</comment>
<keyword evidence="4" id="KW-0547">Nucleotide-binding</keyword>
<dbReference type="CDD" id="cd03273">
    <property type="entry name" value="ABC_SMC2_euk"/>
    <property type="match status" value="1"/>
</dbReference>
<proteinExistence type="inferred from homology"/>
<evidence type="ECO:0000256" key="7">
    <source>
        <dbReference type="ARBA" id="ARBA00023054"/>
    </source>
</evidence>
<dbReference type="InterPro" id="IPR024704">
    <property type="entry name" value="SMC"/>
</dbReference>
<dbReference type="GO" id="GO:0030261">
    <property type="term" value="P:chromosome condensation"/>
    <property type="evidence" value="ECO:0007669"/>
    <property type="project" value="UniProtKB-KW"/>
</dbReference>
<evidence type="ECO:0000256" key="5">
    <source>
        <dbReference type="ARBA" id="ARBA00022776"/>
    </source>
</evidence>
<dbReference type="GO" id="GO:0016887">
    <property type="term" value="F:ATP hydrolysis activity"/>
    <property type="evidence" value="ECO:0007669"/>
    <property type="project" value="InterPro"/>
</dbReference>
<sequence length="1201" mass="138372">MYIKEISIDGFKSYAQQTVVSQFDPHFNAITGLNGSGKSNILDSICFVLGISNLTQVRATHLQELIYKGGNAGITKATVSITFDNMDKNQSPPGYQDYEEITITRQISVGNKHKYLINGQNATAQRVSDLFCSVQLNVNNPNFLIMQGKITKVLNMKPVEILSMIEEAAGTKTYDIKKANSLKTIEHKNSKLNEIERVLKEDITPAIEKLKQERSAYIEYQKCEREYLHLHKVSLAYQYYQCDQAVQKNKSGSEVVEQEHEGYIKNIEEIDEKISELKNEIKNFEANLKNSENDDEMNKYEADLKQIRIDLAKLNSDLTNIKSNINTDTKRQNEIKKSIKESEKLVETKQSKLNEMQSNVEVLNNDLALAEQNLKKAQQEYEALCCGFVIDEDTSQLQTIQDQLLNTKNKISERQTAVKKAQIKLDGAIKESEKLKKELQVDTKNYEDAKNTYETRKKDHDLLKANLDALNHDPNKWEQLNTRRRQLNNDIYNLNEKIQQTYSRYPQLNFEYKDPEPNFDRSKVKGLVCSLFKIKDPKFSTAIETAAGGKLFNLVVDTDKTGKLILQKGELKRKVTIAPLNQIRGYPPTERVVKAAKDLVGYDNVHTALSLIEYDPVYKTLMEYVFGSKLVCFNLDTAKTVAFNPQVMTTTITLDGDTFDPEGTLSGGSRGERANFLAKISELKQDSEEVRLKQEEMSKLDIDLRKEKEISIQYSRIKNDFDIQVNQLNLAKINLEQTSHHQKMEKINSLTEEIKTQQEESENSTKELEALKVKLIDLEERVKNQGKNDIEKEKAKAQKKIDDAKKNFENKQQSSSQIQHDHKTITLEIEVLRKEINGFNEELEKLEQNVNNLNEEIESKSSQINEMKTQEDKLLGLYNERKEIIREKHRVLDSKSKEIDRLVKEKNSIELKIKELDHRKSDLKNQLKNSEERLDMLVRENPWIEDDRKLFGQTNSIYDFARQNMKEVNHRLHELKNRKDKLSKQVDMRAMGMLAKKEEEYEELTKKRQIVLNDRATLETTIEDLEKIKKEVLIKAFESINKDLGNIFKTLLPGAFAKLEWVNRNSLLDGVEFKVAFGDVWKESLTELSGGQRSLVALSLILSLLLYNPAPLYILDEVDAALDTSHTQNIGLMIKKYFKASQFVIVSLKDGMFNNANVLFKTKLVDGVSTIQRYEQKKKANNSERERDTYAALNDQTNLRR</sequence>
<dbReference type="EMBL" id="CAJNOC010000687">
    <property type="protein sequence ID" value="CAF0791722.1"/>
    <property type="molecule type" value="Genomic_DNA"/>
</dbReference>
<dbReference type="GO" id="GO:0005694">
    <property type="term" value="C:chromosome"/>
    <property type="evidence" value="ECO:0007669"/>
    <property type="project" value="InterPro"/>
</dbReference>
<keyword evidence="5" id="KW-0498">Mitosis</keyword>
<dbReference type="Gene3D" id="1.10.287.1490">
    <property type="match status" value="1"/>
</dbReference>
<dbReference type="SUPFAM" id="SSF57997">
    <property type="entry name" value="Tropomyosin"/>
    <property type="match status" value="1"/>
</dbReference>
<organism evidence="15 16">
    <name type="scientific">Brachionus calyciflorus</name>
    <dbReference type="NCBI Taxonomy" id="104777"/>
    <lineage>
        <taxon>Eukaryota</taxon>
        <taxon>Metazoa</taxon>
        <taxon>Spiralia</taxon>
        <taxon>Gnathifera</taxon>
        <taxon>Rotifera</taxon>
        <taxon>Eurotatoria</taxon>
        <taxon>Monogononta</taxon>
        <taxon>Pseudotrocha</taxon>
        <taxon>Ploima</taxon>
        <taxon>Brachionidae</taxon>
        <taxon>Brachionus</taxon>
    </lineage>
</organism>
<evidence type="ECO:0000256" key="1">
    <source>
        <dbReference type="ARBA" id="ARBA00004123"/>
    </source>
</evidence>
<dbReference type="PANTHER" id="PTHR43977">
    <property type="entry name" value="STRUCTURAL MAINTENANCE OF CHROMOSOMES PROTEIN 3"/>
    <property type="match status" value="1"/>
</dbReference>
<feature type="coiled-coil region" evidence="12">
    <location>
        <begin position="740"/>
        <end position="1035"/>
    </location>
</feature>
<dbReference type="AlphaFoldDB" id="A0A813S5W0"/>
<evidence type="ECO:0000256" key="9">
    <source>
        <dbReference type="ARBA" id="ARBA00023242"/>
    </source>
</evidence>
<evidence type="ECO:0000256" key="6">
    <source>
        <dbReference type="ARBA" id="ARBA00022840"/>
    </source>
</evidence>
<dbReference type="Gene3D" id="3.40.50.300">
    <property type="entry name" value="P-loop containing nucleotide triphosphate hydrolases"/>
    <property type="match status" value="2"/>
</dbReference>
<dbReference type="SUPFAM" id="SSF75553">
    <property type="entry name" value="Smc hinge domain"/>
    <property type="match status" value="1"/>
</dbReference>
<evidence type="ECO:0000256" key="8">
    <source>
        <dbReference type="ARBA" id="ARBA00023067"/>
    </source>
</evidence>
<evidence type="ECO:0000256" key="10">
    <source>
        <dbReference type="ARBA" id="ARBA00023306"/>
    </source>
</evidence>